<keyword evidence="2" id="KW-1185">Reference proteome</keyword>
<name>A0A9P8H919_9HYPO</name>
<reference evidence="1 2" key="1">
    <citation type="submission" date="2021-08" db="EMBL/GenBank/DDBJ databases">
        <title>The highly contiguous genome resource for Trichoderma semiorbis FJ059, a fungal antagonistic to plant pathogens.</title>
        <authorList>
            <person name="Liu T."/>
        </authorList>
    </citation>
    <scope>NUCLEOTIDE SEQUENCE [LARGE SCALE GENOMIC DNA]</scope>
    <source>
        <strain evidence="1 2">FJ059</strain>
    </source>
</reference>
<organism evidence="1 2">
    <name type="scientific">Trichoderma semiorbis</name>
    <dbReference type="NCBI Taxonomy" id="1491008"/>
    <lineage>
        <taxon>Eukaryota</taxon>
        <taxon>Fungi</taxon>
        <taxon>Dikarya</taxon>
        <taxon>Ascomycota</taxon>
        <taxon>Pezizomycotina</taxon>
        <taxon>Sordariomycetes</taxon>
        <taxon>Hypocreomycetidae</taxon>
        <taxon>Hypocreales</taxon>
        <taxon>Hypocreaceae</taxon>
        <taxon>Trichoderma</taxon>
    </lineage>
</organism>
<gene>
    <name evidence="1" type="ORF">TsFJ059_006201</name>
</gene>
<sequence length="253" mass="28146">MEGPKPLMIRGRARWDLDLTTENGQYLAVLDFLPAANFSDVQPLPLFRELPQPASVGFLPALSVGFSDGTAEALVSTFKGLRFLCLAAALVTSVGPFDGAKAIITMMHDSKLHENQTTWIPRTQQLADILKSLEAKSAFCGFAELMVQWEIHLRQEVFPRAFEPMAETRDASAQERLDRTRRLMLKGLPPPETIARIVDAFRTVAGVKYLSIAEVEIKAHISTSSNPLILHGITTEATNKNLYYESKTEYTRP</sequence>
<evidence type="ECO:0000313" key="1">
    <source>
        <dbReference type="EMBL" id="KAH0522340.1"/>
    </source>
</evidence>
<evidence type="ECO:0000313" key="2">
    <source>
        <dbReference type="Proteomes" id="UP000826573"/>
    </source>
</evidence>
<protein>
    <submittedName>
        <fullName evidence="1">Uncharacterized protein</fullName>
    </submittedName>
</protein>
<dbReference type="AlphaFoldDB" id="A0A9P8H919"/>
<dbReference type="EMBL" id="JAIMJC010000007">
    <property type="protein sequence ID" value="KAH0522340.1"/>
    <property type="molecule type" value="Genomic_DNA"/>
</dbReference>
<accession>A0A9P8H919</accession>
<comment type="caution">
    <text evidence="1">The sequence shown here is derived from an EMBL/GenBank/DDBJ whole genome shotgun (WGS) entry which is preliminary data.</text>
</comment>
<proteinExistence type="predicted"/>
<dbReference type="Proteomes" id="UP000826573">
    <property type="component" value="Unassembled WGS sequence"/>
</dbReference>